<dbReference type="PANTHER" id="PTHR47506:SF10">
    <property type="entry name" value="TRANSCRIPTIONAL REGULATORY PROTEIN"/>
    <property type="match status" value="1"/>
</dbReference>
<evidence type="ECO:0000313" key="7">
    <source>
        <dbReference type="Proteomes" id="UP000295727"/>
    </source>
</evidence>
<dbReference type="InterPro" id="IPR001647">
    <property type="entry name" value="HTH_TetR"/>
</dbReference>
<dbReference type="OrthoDB" id="270177at2"/>
<dbReference type="Gene3D" id="1.10.357.10">
    <property type="entry name" value="Tetracycline Repressor, domain 2"/>
    <property type="match status" value="1"/>
</dbReference>
<dbReference type="KEGG" id="ppai:E1956_40045"/>
<sequence>MVRPREFDRDEALERATRVFWEKGYASTSTEDLLKAMNIGRQSLYNAFGDKRKLYLEALERYQQETTAGHLERLNSRPSPIAGIEALLLGLIAEDDCVRALGCMGVGAVSEFGASDPELVMLRSKVGPKLFRRLVERIREGQACGEIDAGIDAREAAAFLQMTMQGIQLGARAGHDARSLLSQVRFAISRMRPR</sequence>
<dbReference type="PROSITE" id="PS50977">
    <property type="entry name" value="HTH_TETR_2"/>
    <property type="match status" value="1"/>
</dbReference>
<dbReference type="PANTHER" id="PTHR47506">
    <property type="entry name" value="TRANSCRIPTIONAL REGULATORY PROTEIN"/>
    <property type="match status" value="1"/>
</dbReference>
<protein>
    <submittedName>
        <fullName evidence="6">TetR/AcrR family transcriptional regulator</fullName>
    </submittedName>
</protein>
<gene>
    <name evidence="6" type="ORF">E1956_40045</name>
</gene>
<dbReference type="EMBL" id="CP038151">
    <property type="protein sequence ID" value="QBR03874.1"/>
    <property type="molecule type" value="Genomic_DNA"/>
</dbReference>
<dbReference type="InterPro" id="IPR036271">
    <property type="entry name" value="Tet_transcr_reg_TetR-rel_C_sf"/>
</dbReference>
<dbReference type="InterPro" id="IPR009057">
    <property type="entry name" value="Homeodomain-like_sf"/>
</dbReference>
<evidence type="ECO:0000256" key="1">
    <source>
        <dbReference type="ARBA" id="ARBA00023015"/>
    </source>
</evidence>
<keyword evidence="7" id="KW-1185">Reference proteome</keyword>
<organism evidence="6 7">
    <name type="scientific">Paraburkholderia pallida</name>
    <dbReference type="NCBI Taxonomy" id="2547399"/>
    <lineage>
        <taxon>Bacteria</taxon>
        <taxon>Pseudomonadati</taxon>
        <taxon>Pseudomonadota</taxon>
        <taxon>Betaproteobacteria</taxon>
        <taxon>Burkholderiales</taxon>
        <taxon>Burkholderiaceae</taxon>
        <taxon>Paraburkholderia</taxon>
    </lineage>
</organism>
<keyword evidence="3" id="KW-0804">Transcription</keyword>
<accession>A0A4P7DAE1</accession>
<evidence type="ECO:0000256" key="3">
    <source>
        <dbReference type="ARBA" id="ARBA00023163"/>
    </source>
</evidence>
<dbReference type="GO" id="GO:0003677">
    <property type="term" value="F:DNA binding"/>
    <property type="evidence" value="ECO:0007669"/>
    <property type="project" value="UniProtKB-UniRule"/>
</dbReference>
<evidence type="ECO:0000256" key="4">
    <source>
        <dbReference type="PROSITE-ProRule" id="PRU00335"/>
    </source>
</evidence>
<evidence type="ECO:0000256" key="2">
    <source>
        <dbReference type="ARBA" id="ARBA00023125"/>
    </source>
</evidence>
<keyword evidence="2 4" id="KW-0238">DNA-binding</keyword>
<dbReference type="Proteomes" id="UP000295727">
    <property type="component" value="Chromosome 4"/>
</dbReference>
<feature type="DNA-binding region" description="H-T-H motif" evidence="4">
    <location>
        <begin position="29"/>
        <end position="48"/>
    </location>
</feature>
<keyword evidence="1" id="KW-0805">Transcription regulation</keyword>
<feature type="domain" description="HTH tetR-type" evidence="5">
    <location>
        <begin position="6"/>
        <end position="66"/>
    </location>
</feature>
<reference evidence="6 7" key="1">
    <citation type="submission" date="2019-03" db="EMBL/GenBank/DDBJ databases">
        <title>Paraburkholderia sp. 7MH5, isolated from subtropical forest soil.</title>
        <authorList>
            <person name="Gao Z.-H."/>
            <person name="Qiu L.-H."/>
        </authorList>
    </citation>
    <scope>NUCLEOTIDE SEQUENCE [LARGE SCALE GENOMIC DNA]</scope>
    <source>
        <strain evidence="6 7">7MH5</strain>
    </source>
</reference>
<dbReference type="AlphaFoldDB" id="A0A4P7DAE1"/>
<evidence type="ECO:0000313" key="6">
    <source>
        <dbReference type="EMBL" id="QBR03874.1"/>
    </source>
</evidence>
<dbReference type="SUPFAM" id="SSF48498">
    <property type="entry name" value="Tetracyclin repressor-like, C-terminal domain"/>
    <property type="match status" value="1"/>
</dbReference>
<dbReference type="SUPFAM" id="SSF46689">
    <property type="entry name" value="Homeodomain-like"/>
    <property type="match status" value="1"/>
</dbReference>
<dbReference type="Pfam" id="PF16925">
    <property type="entry name" value="TetR_C_13"/>
    <property type="match status" value="1"/>
</dbReference>
<name>A0A4P7DAE1_9BURK</name>
<dbReference type="Pfam" id="PF00440">
    <property type="entry name" value="TetR_N"/>
    <property type="match status" value="1"/>
</dbReference>
<proteinExistence type="predicted"/>
<evidence type="ECO:0000259" key="5">
    <source>
        <dbReference type="PROSITE" id="PS50977"/>
    </source>
</evidence>
<dbReference type="InterPro" id="IPR011075">
    <property type="entry name" value="TetR_C"/>
</dbReference>
<dbReference type="Gene3D" id="1.10.10.60">
    <property type="entry name" value="Homeodomain-like"/>
    <property type="match status" value="1"/>
</dbReference>